<dbReference type="Pfam" id="PF04851">
    <property type="entry name" value="ResIII"/>
    <property type="match status" value="1"/>
</dbReference>
<feature type="domain" description="Helicase ATP-binding" evidence="1">
    <location>
        <begin position="33"/>
        <end position="191"/>
    </location>
</feature>
<dbReference type="KEGG" id="vrs:V8F66_14035"/>
<dbReference type="PROSITE" id="PS51192">
    <property type="entry name" value="HELICASE_ATP_BIND_1"/>
    <property type="match status" value="1"/>
</dbReference>
<dbReference type="RefSeq" id="WP_350359389.1">
    <property type="nucleotide sequence ID" value="NZ_CP158484.1"/>
</dbReference>
<dbReference type="PROSITE" id="PS51194">
    <property type="entry name" value="HELICASE_CTER"/>
    <property type="match status" value="1"/>
</dbReference>
<dbReference type="Pfam" id="PF00271">
    <property type="entry name" value="Helicase_C"/>
    <property type="match status" value="1"/>
</dbReference>
<dbReference type="SMART" id="SM00487">
    <property type="entry name" value="DEXDc"/>
    <property type="match status" value="1"/>
</dbReference>
<evidence type="ECO:0000259" key="2">
    <source>
        <dbReference type="PROSITE" id="PS51194"/>
    </source>
</evidence>
<reference evidence="3" key="1">
    <citation type="submission" date="2024-02" db="EMBL/GenBank/DDBJ databases">
        <title>Complete genome sequence of Vreelandella sp. SM1641, a marine exopolysaccharide-producing bacterium isolated from deep-sea hydrothermal sediment of the southwest Indian Ocean.</title>
        <authorList>
            <person name="Zhu H."/>
            <person name="Sun M."/>
        </authorList>
    </citation>
    <scope>NUCLEOTIDE SEQUENCE</scope>
    <source>
        <strain evidence="3">SM1641</strain>
    </source>
</reference>
<keyword evidence="3" id="KW-0347">Helicase</keyword>
<dbReference type="PANTHER" id="PTHR47396">
    <property type="entry name" value="TYPE I RESTRICTION ENZYME ECOKI R PROTEIN"/>
    <property type="match status" value="1"/>
</dbReference>
<dbReference type="GO" id="GO:0003677">
    <property type="term" value="F:DNA binding"/>
    <property type="evidence" value="ECO:0007669"/>
    <property type="project" value="InterPro"/>
</dbReference>
<protein>
    <submittedName>
        <fullName evidence="3">DEAD/DEAH box helicase family protein</fullName>
    </submittedName>
</protein>
<evidence type="ECO:0000313" key="3">
    <source>
        <dbReference type="EMBL" id="XBY57413.1"/>
    </source>
</evidence>
<dbReference type="GO" id="GO:0005524">
    <property type="term" value="F:ATP binding"/>
    <property type="evidence" value="ECO:0007669"/>
    <property type="project" value="InterPro"/>
</dbReference>
<keyword evidence="3" id="KW-0378">Hydrolase</keyword>
<dbReference type="GO" id="GO:0004386">
    <property type="term" value="F:helicase activity"/>
    <property type="evidence" value="ECO:0007669"/>
    <property type="project" value="UniProtKB-KW"/>
</dbReference>
<dbReference type="Gene3D" id="3.40.50.300">
    <property type="entry name" value="P-loop containing nucleotide triphosphate hydrolases"/>
    <property type="match status" value="2"/>
</dbReference>
<dbReference type="InterPro" id="IPR014001">
    <property type="entry name" value="Helicase_ATP-bd"/>
</dbReference>
<evidence type="ECO:0000259" key="1">
    <source>
        <dbReference type="PROSITE" id="PS51192"/>
    </source>
</evidence>
<dbReference type="InterPro" id="IPR027417">
    <property type="entry name" value="P-loop_NTPase"/>
</dbReference>
<dbReference type="PANTHER" id="PTHR47396:SF1">
    <property type="entry name" value="ATP-DEPENDENT HELICASE IRC3-RELATED"/>
    <property type="match status" value="1"/>
</dbReference>
<accession>A0AAU7XJ28</accession>
<dbReference type="AlphaFoldDB" id="A0AAU7XJ28"/>
<dbReference type="GO" id="GO:0005829">
    <property type="term" value="C:cytosol"/>
    <property type="evidence" value="ECO:0007669"/>
    <property type="project" value="TreeGrafter"/>
</dbReference>
<dbReference type="SUPFAM" id="SSF52540">
    <property type="entry name" value="P-loop containing nucleoside triphosphate hydrolases"/>
    <property type="match status" value="1"/>
</dbReference>
<dbReference type="GO" id="GO:0016787">
    <property type="term" value="F:hydrolase activity"/>
    <property type="evidence" value="ECO:0007669"/>
    <property type="project" value="InterPro"/>
</dbReference>
<feature type="domain" description="Helicase C-terminal" evidence="2">
    <location>
        <begin position="214"/>
        <end position="369"/>
    </location>
</feature>
<dbReference type="EMBL" id="CP158484">
    <property type="protein sequence ID" value="XBY57413.1"/>
    <property type="molecule type" value="Genomic_DNA"/>
</dbReference>
<gene>
    <name evidence="3" type="ORF">V8F66_14035</name>
</gene>
<dbReference type="InterPro" id="IPR006935">
    <property type="entry name" value="Helicase/UvrB_N"/>
</dbReference>
<name>A0AAU7XJ28_9GAMM</name>
<keyword evidence="3" id="KW-0547">Nucleotide-binding</keyword>
<organism evidence="3">
    <name type="scientific">Vreelandella sp. SM1641</name>
    <dbReference type="NCBI Taxonomy" id="3126101"/>
    <lineage>
        <taxon>Bacteria</taxon>
        <taxon>Pseudomonadati</taxon>
        <taxon>Pseudomonadota</taxon>
        <taxon>Gammaproteobacteria</taxon>
        <taxon>Oceanospirillales</taxon>
        <taxon>Halomonadaceae</taxon>
        <taxon>Vreelandella</taxon>
    </lineage>
</organism>
<dbReference type="InterPro" id="IPR001650">
    <property type="entry name" value="Helicase_C-like"/>
</dbReference>
<sequence>MKISGFFINDILWDSLRTCQQDSVKVSLNYLRKPLSEEARSCLISLPTGAGKTGVISVVSHKATQKKTLVLCHRRAVCDQLFAEMSGNFFQERAEGAAIPLKRVFDNVDDITANGIYVSTFQKLQSFTSTQLEALKECVDLIIIDEGHSEPSPVWSTLVRGMNAHKIVITATPYRNDLFQFDINADASFIYTFEKALEDGVLKEPGFESIEPEQLNTCIRTFIDDNPGVKCIVKCNKFSDIEAYYAQLQNDFKLLAIHEQYSGDQRKNVKSNVPANLKNSDYEVIIHQRKLDEGVDIPQAKLLVLTYTVNSGRELVQTIGRVVRIYRDIEPKIIEFGHCSNEKIWKNYRRFDTSLNSAAAVKKFIASLDASKLIELYLDAFPDVSYYGNRFLSKFDINAFDPESSLNIPTASVCFLNSAADFSIEFLSDMLYWQCNNSGELAKQFVTPSGIYIVVSIAFNRSNFLKDQFFFEPSLEITLFKELSNGIVAIFDSRGRRLNKDKGLKLGSAVPQDKLFKVLSLGAEATTKEASSRSINTAKKRPESIAVKGRNLDQMADQQTNASYRLSTARLDTFDRLNTKLGSYYVGVDSGRISDQKESSFSLSELNDWFETMDSVLSGSAIFNNALLDSFAKPIAVDENLNIESVIFDLSELPLPISISINENVYELDNDFLYMIYEGGFLLVPEVEESRIQIVLSNEQPYLKLIGNQPMLYWLEDGMEPNEDIEDFLTEHLHKALLEKGIGYAQEKFFQITLPVENSFDFENSNLANVVIGLTELLGPGLDEKGNLNGVYQVVNQEFSPNSVFYLLDKLKANALLNPTRADLGPFDSHIPNADVVLNTDMGTEPADFILSSKNKLVYVHIKCGSTVSPQSSAGALAEVGSQAIKNIEMLVSVNKLLRPGNWNRLSTAWPTVGAEQVMKERIRLFNGQLFMTDNDQEREEKLQEVWDLIAQRRQSVAVRKEIWIVAANSFSVSHFSDQLMLGSNANSETLQAFQLITSWLSTAHGNDVDLKIFVSKN</sequence>
<proteinExistence type="predicted"/>
<keyword evidence="3" id="KW-0067">ATP-binding</keyword>
<dbReference type="InterPro" id="IPR050742">
    <property type="entry name" value="Helicase_Restrict-Modif_Enz"/>
</dbReference>